<evidence type="ECO:0000256" key="1">
    <source>
        <dbReference type="ARBA" id="ARBA00012513"/>
    </source>
</evidence>
<evidence type="ECO:0000256" key="6">
    <source>
        <dbReference type="ARBA" id="ARBA00022777"/>
    </source>
</evidence>
<keyword evidence="7" id="KW-0067">ATP-binding</keyword>
<dbReference type="InterPro" id="IPR000719">
    <property type="entry name" value="Prot_kinase_dom"/>
</dbReference>
<dbReference type="PROSITE" id="PS50011">
    <property type="entry name" value="PROTEIN_KINASE_DOM"/>
    <property type="match status" value="1"/>
</dbReference>
<protein>
    <recommendedName>
        <fullName evidence="1">non-specific serine/threonine protein kinase</fullName>
        <ecNumber evidence="1">2.7.11.1</ecNumber>
    </recommendedName>
</protein>
<dbReference type="SUPFAM" id="SSF56112">
    <property type="entry name" value="Protein kinase-like (PK-like)"/>
    <property type="match status" value="1"/>
</dbReference>
<dbReference type="EMBL" id="JAAGWB010000002">
    <property type="protein sequence ID" value="NEN49439.1"/>
    <property type="molecule type" value="Genomic_DNA"/>
</dbReference>
<proteinExistence type="predicted"/>
<gene>
    <name evidence="15" type="ORF">G3R41_00580</name>
    <name evidence="14" type="ORF">GCU67_00580</name>
</gene>
<dbReference type="InterPro" id="IPR011009">
    <property type="entry name" value="Kinase-like_dom_sf"/>
</dbReference>
<dbReference type="Proteomes" id="UP000471152">
    <property type="component" value="Unassembled WGS sequence"/>
</dbReference>
<dbReference type="PANTHER" id="PTHR43289:SF6">
    <property type="entry name" value="SERINE_THREONINE-PROTEIN KINASE NEKL-3"/>
    <property type="match status" value="1"/>
</dbReference>
<keyword evidence="11" id="KW-1133">Transmembrane helix</keyword>
<keyword evidence="6 14" id="KW-0418">Kinase</keyword>
<keyword evidence="4" id="KW-0677">Repeat</keyword>
<feature type="domain" description="PASTA" evidence="13">
    <location>
        <begin position="405"/>
        <end position="469"/>
    </location>
</feature>
<feature type="region of interest" description="Disordered" evidence="10">
    <location>
        <begin position="369"/>
        <end position="415"/>
    </location>
</feature>
<evidence type="ECO:0000259" key="12">
    <source>
        <dbReference type="PROSITE" id="PS50011"/>
    </source>
</evidence>
<evidence type="ECO:0000256" key="8">
    <source>
        <dbReference type="ARBA" id="ARBA00047899"/>
    </source>
</evidence>
<dbReference type="SMART" id="SM00220">
    <property type="entry name" value="S_TKc"/>
    <property type="match status" value="1"/>
</dbReference>
<feature type="transmembrane region" description="Helical" evidence="11">
    <location>
        <begin position="341"/>
        <end position="362"/>
    </location>
</feature>
<dbReference type="PANTHER" id="PTHR43289">
    <property type="entry name" value="MITOGEN-ACTIVATED PROTEIN KINASE KINASE KINASE 20-RELATED"/>
    <property type="match status" value="1"/>
</dbReference>
<evidence type="ECO:0000313" key="14">
    <source>
        <dbReference type="EMBL" id="NEK92672.1"/>
    </source>
</evidence>
<name>A0A6P0EMC4_9ACTN</name>
<keyword evidence="3" id="KW-0808">Transferase</keyword>
<evidence type="ECO:0000259" key="13">
    <source>
        <dbReference type="PROSITE" id="PS51178"/>
    </source>
</evidence>
<keyword evidence="11" id="KW-0472">Membrane</keyword>
<organism evidence="14 16">
    <name type="scientific">Modestobacter muralis</name>
    <dbReference type="NCBI Taxonomy" id="1608614"/>
    <lineage>
        <taxon>Bacteria</taxon>
        <taxon>Bacillati</taxon>
        <taxon>Actinomycetota</taxon>
        <taxon>Actinomycetes</taxon>
        <taxon>Geodermatophilales</taxon>
        <taxon>Geodermatophilaceae</taxon>
        <taxon>Modestobacter</taxon>
    </lineage>
</organism>
<evidence type="ECO:0000256" key="2">
    <source>
        <dbReference type="ARBA" id="ARBA00022527"/>
    </source>
</evidence>
<evidence type="ECO:0000256" key="4">
    <source>
        <dbReference type="ARBA" id="ARBA00022737"/>
    </source>
</evidence>
<dbReference type="GO" id="GO:0045717">
    <property type="term" value="P:negative regulation of fatty acid biosynthetic process"/>
    <property type="evidence" value="ECO:0007669"/>
    <property type="project" value="UniProtKB-ARBA"/>
</dbReference>
<evidence type="ECO:0000256" key="5">
    <source>
        <dbReference type="ARBA" id="ARBA00022741"/>
    </source>
</evidence>
<dbReference type="EC" id="2.7.11.1" evidence="1"/>
<keyword evidence="2 14" id="KW-0723">Serine/threonine-protein kinase</keyword>
<evidence type="ECO:0000313" key="16">
    <source>
        <dbReference type="Proteomes" id="UP000468828"/>
    </source>
</evidence>
<evidence type="ECO:0000256" key="11">
    <source>
        <dbReference type="SAM" id="Phobius"/>
    </source>
</evidence>
<feature type="region of interest" description="Disordered" evidence="10">
    <location>
        <begin position="312"/>
        <end position="333"/>
    </location>
</feature>
<evidence type="ECO:0000256" key="3">
    <source>
        <dbReference type="ARBA" id="ARBA00022679"/>
    </source>
</evidence>
<dbReference type="PROSITE" id="PS00108">
    <property type="entry name" value="PROTEIN_KINASE_ST"/>
    <property type="match status" value="1"/>
</dbReference>
<feature type="region of interest" description="Disordered" evidence="10">
    <location>
        <begin position="468"/>
        <end position="520"/>
    </location>
</feature>
<evidence type="ECO:0000313" key="17">
    <source>
        <dbReference type="Proteomes" id="UP000471152"/>
    </source>
</evidence>
<comment type="catalytic activity">
    <reaction evidence="9">
        <text>L-seryl-[protein] + ATP = O-phospho-L-seryl-[protein] + ADP + H(+)</text>
        <dbReference type="Rhea" id="RHEA:17989"/>
        <dbReference type="Rhea" id="RHEA-COMP:9863"/>
        <dbReference type="Rhea" id="RHEA-COMP:11604"/>
        <dbReference type="ChEBI" id="CHEBI:15378"/>
        <dbReference type="ChEBI" id="CHEBI:29999"/>
        <dbReference type="ChEBI" id="CHEBI:30616"/>
        <dbReference type="ChEBI" id="CHEBI:83421"/>
        <dbReference type="ChEBI" id="CHEBI:456216"/>
        <dbReference type="EC" id="2.7.11.1"/>
    </reaction>
</comment>
<dbReference type="FunFam" id="1.10.510.10:FF:000021">
    <property type="entry name" value="Serine/threonine protein kinase"/>
    <property type="match status" value="1"/>
</dbReference>
<dbReference type="GO" id="GO:0004674">
    <property type="term" value="F:protein serine/threonine kinase activity"/>
    <property type="evidence" value="ECO:0007669"/>
    <property type="project" value="UniProtKB-KW"/>
</dbReference>
<dbReference type="CDD" id="cd14014">
    <property type="entry name" value="STKc_PknB_like"/>
    <property type="match status" value="1"/>
</dbReference>
<keyword evidence="11" id="KW-0812">Transmembrane</keyword>
<dbReference type="PROSITE" id="PS51178">
    <property type="entry name" value="PASTA"/>
    <property type="match status" value="1"/>
</dbReference>
<dbReference type="InterPro" id="IPR008271">
    <property type="entry name" value="Ser/Thr_kinase_AS"/>
</dbReference>
<comment type="catalytic activity">
    <reaction evidence="8">
        <text>L-threonyl-[protein] + ATP = O-phospho-L-threonyl-[protein] + ADP + H(+)</text>
        <dbReference type="Rhea" id="RHEA:46608"/>
        <dbReference type="Rhea" id="RHEA-COMP:11060"/>
        <dbReference type="Rhea" id="RHEA-COMP:11605"/>
        <dbReference type="ChEBI" id="CHEBI:15378"/>
        <dbReference type="ChEBI" id="CHEBI:30013"/>
        <dbReference type="ChEBI" id="CHEBI:30616"/>
        <dbReference type="ChEBI" id="CHEBI:61977"/>
        <dbReference type="ChEBI" id="CHEBI:456216"/>
        <dbReference type="EC" id="2.7.11.1"/>
    </reaction>
</comment>
<dbReference type="InterPro" id="IPR005543">
    <property type="entry name" value="PASTA_dom"/>
</dbReference>
<dbReference type="RefSeq" id="WP_163608995.1">
    <property type="nucleotide sequence ID" value="NZ_JAAGWB010000002.1"/>
</dbReference>
<keyword evidence="16" id="KW-1185">Reference proteome</keyword>
<feature type="domain" description="Protein kinase" evidence="12">
    <location>
        <begin position="12"/>
        <end position="275"/>
    </location>
</feature>
<dbReference type="Gene3D" id="3.30.200.20">
    <property type="entry name" value="Phosphorylase Kinase, domain 1"/>
    <property type="match status" value="1"/>
</dbReference>
<dbReference type="Pfam" id="PF00069">
    <property type="entry name" value="Pkinase"/>
    <property type="match status" value="1"/>
</dbReference>
<sequence>MEPNGRLLGGRYELTGLIATGGMGQVWQGRDKVLARDVAVKVLRSEFTGDPTFLARFRSEAQLAAGLVHPNIATLFDYGEVPAADPRSEHLAYLVMELVRGESLSTVLHRDRRLTPERTLDVLRQSAAGLAAAHAAGVVHRDVKPGNLLLADDGTVKVTDFGVAVTAASQQLTQVGQVIGTASYLSPEQAEGARATPASDVYALGLVGYECLSGQRAFDGESSVQVLMAQIHDAPPPLPGDVPAPVRQLLDTAMAKDPARRFHDGAAFRDAVDAVRQGRAASDGPRTAVLPAYREGAADRTVSVAAVAGAGARPPASTRAMPPVRAGTAPVAPEPHRRRRLLVPLLALLAVAAIVLGGVALANRSDEAATGTAPTTTSAAPSASPTASSARPSPSTTSATPTSTQPAPVDADDYVGRPVDDVERELIGLGYAVVREPRVNGAEAEGTVVDLQPTGRLDPGATVTVVFATAPPPPTPSATPTASPTAGNEDEPDENEPDENENGGGSGKGKDDKPGRGNNG</sequence>
<reference evidence="15 17" key="2">
    <citation type="submission" date="2020-02" db="EMBL/GenBank/DDBJ databases">
        <title>The WGS of Modestobacter muralis DSM 100205.</title>
        <authorList>
            <person name="Jiang Z."/>
        </authorList>
    </citation>
    <scope>NUCLEOTIDE SEQUENCE [LARGE SCALE GENOMIC DNA]</scope>
    <source>
        <strain evidence="15 17">DSM 100205</strain>
    </source>
</reference>
<reference evidence="14 16" key="1">
    <citation type="submission" date="2020-01" db="EMBL/GenBank/DDBJ databases">
        <title>the WGS Modestobacter muralis CPCC 204518.</title>
        <authorList>
            <person name="Jiang Z."/>
        </authorList>
    </citation>
    <scope>NUCLEOTIDE SEQUENCE [LARGE SCALE GENOMIC DNA]</scope>
    <source>
        <strain evidence="14 16">DSM 100205</strain>
    </source>
</reference>
<dbReference type="Proteomes" id="UP000468828">
    <property type="component" value="Unassembled WGS sequence"/>
</dbReference>
<evidence type="ECO:0000313" key="15">
    <source>
        <dbReference type="EMBL" id="NEN49439.1"/>
    </source>
</evidence>
<dbReference type="FunFam" id="3.30.200.20:FF:000035">
    <property type="entry name" value="Serine/threonine protein kinase Stk1"/>
    <property type="match status" value="1"/>
</dbReference>
<evidence type="ECO:0000256" key="7">
    <source>
        <dbReference type="ARBA" id="ARBA00022840"/>
    </source>
</evidence>
<accession>A0A6P0EMC4</accession>
<feature type="compositionally biased region" description="Low complexity" evidence="10">
    <location>
        <begin position="478"/>
        <end position="487"/>
    </location>
</feature>
<evidence type="ECO:0000256" key="9">
    <source>
        <dbReference type="ARBA" id="ARBA00048679"/>
    </source>
</evidence>
<feature type="compositionally biased region" description="Acidic residues" evidence="10">
    <location>
        <begin position="488"/>
        <end position="501"/>
    </location>
</feature>
<keyword evidence="5" id="KW-0547">Nucleotide-binding</keyword>
<dbReference type="EMBL" id="JAAGWH010000002">
    <property type="protein sequence ID" value="NEK92672.1"/>
    <property type="molecule type" value="Genomic_DNA"/>
</dbReference>
<feature type="compositionally biased region" description="Basic and acidic residues" evidence="10">
    <location>
        <begin position="508"/>
        <end position="520"/>
    </location>
</feature>
<feature type="compositionally biased region" description="Low complexity" evidence="10">
    <location>
        <begin position="369"/>
        <end position="408"/>
    </location>
</feature>
<dbReference type="AlphaFoldDB" id="A0A6P0EMC4"/>
<dbReference type="GO" id="GO:0005524">
    <property type="term" value="F:ATP binding"/>
    <property type="evidence" value="ECO:0007669"/>
    <property type="project" value="UniProtKB-KW"/>
</dbReference>
<comment type="caution">
    <text evidence="14">The sequence shown here is derived from an EMBL/GenBank/DDBJ whole genome shotgun (WGS) entry which is preliminary data.</text>
</comment>
<evidence type="ECO:0000256" key="10">
    <source>
        <dbReference type="SAM" id="MobiDB-lite"/>
    </source>
</evidence>
<dbReference type="Gene3D" id="1.10.510.10">
    <property type="entry name" value="Transferase(Phosphotransferase) domain 1"/>
    <property type="match status" value="1"/>
</dbReference>